<dbReference type="Gene3D" id="3.40.50.2000">
    <property type="entry name" value="Glycogen Phosphorylase B"/>
    <property type="match status" value="1"/>
</dbReference>
<evidence type="ECO:0000256" key="1">
    <source>
        <dbReference type="ARBA" id="ARBA00022676"/>
    </source>
</evidence>
<comment type="caution">
    <text evidence="2">The sequence shown here is derived from an EMBL/GenBank/DDBJ whole genome shotgun (WGS) entry which is preliminary data.</text>
</comment>
<dbReference type="PANTHER" id="PTHR48046:SF1">
    <property type="entry name" value="GLYCOSYLTRANSFERASE-RELATED"/>
    <property type="match status" value="1"/>
</dbReference>
<gene>
    <name evidence="2" type="ORF">D0Y65_034595</name>
</gene>
<dbReference type="PANTHER" id="PTHR48046">
    <property type="entry name" value="UDP-GLYCOSYLTRANSFERASE 72E1"/>
    <property type="match status" value="1"/>
</dbReference>
<keyword evidence="2" id="KW-0808">Transferase</keyword>
<dbReference type="EMBL" id="QZWG01000012">
    <property type="protein sequence ID" value="RZB76152.1"/>
    <property type="molecule type" value="Genomic_DNA"/>
</dbReference>
<dbReference type="GO" id="GO:0016757">
    <property type="term" value="F:glycosyltransferase activity"/>
    <property type="evidence" value="ECO:0007669"/>
    <property type="project" value="UniProtKB-KW"/>
</dbReference>
<dbReference type="SUPFAM" id="SSF53756">
    <property type="entry name" value="UDP-Glycosyltransferase/glycogen phosphorylase"/>
    <property type="match status" value="1"/>
</dbReference>
<organism evidence="2 3">
    <name type="scientific">Glycine soja</name>
    <name type="common">Wild soybean</name>
    <dbReference type="NCBI Taxonomy" id="3848"/>
    <lineage>
        <taxon>Eukaryota</taxon>
        <taxon>Viridiplantae</taxon>
        <taxon>Streptophyta</taxon>
        <taxon>Embryophyta</taxon>
        <taxon>Tracheophyta</taxon>
        <taxon>Spermatophyta</taxon>
        <taxon>Magnoliopsida</taxon>
        <taxon>eudicotyledons</taxon>
        <taxon>Gunneridae</taxon>
        <taxon>Pentapetalae</taxon>
        <taxon>rosids</taxon>
        <taxon>fabids</taxon>
        <taxon>Fabales</taxon>
        <taxon>Fabaceae</taxon>
        <taxon>Papilionoideae</taxon>
        <taxon>50 kb inversion clade</taxon>
        <taxon>NPAAA clade</taxon>
        <taxon>indigoferoid/millettioid clade</taxon>
        <taxon>Phaseoleae</taxon>
        <taxon>Glycine</taxon>
        <taxon>Glycine subgen. Soja</taxon>
    </lineage>
</organism>
<accession>A0A445HR58</accession>
<keyword evidence="3" id="KW-1185">Reference proteome</keyword>
<reference evidence="2 3" key="1">
    <citation type="submission" date="2018-09" db="EMBL/GenBank/DDBJ databases">
        <title>A high-quality reference genome of wild soybean provides a powerful tool to mine soybean genomes.</title>
        <authorList>
            <person name="Xie M."/>
            <person name="Chung C.Y.L."/>
            <person name="Li M.-W."/>
            <person name="Wong F.-L."/>
            <person name="Chan T.-F."/>
            <person name="Lam H.-M."/>
        </authorList>
    </citation>
    <scope>NUCLEOTIDE SEQUENCE [LARGE SCALE GENOMIC DNA]</scope>
    <source>
        <strain evidence="3">cv. W05</strain>
        <tissue evidence="2">Hypocotyl of etiolated seedlings</tissue>
    </source>
</reference>
<proteinExistence type="predicted"/>
<name>A0A445HR58_GLYSO</name>
<protein>
    <submittedName>
        <fullName evidence="2">Anthocyanidin 3-O-glucosyltransferase 5</fullName>
    </submittedName>
</protein>
<keyword evidence="1" id="KW-0328">Glycosyltransferase</keyword>
<dbReference type="AlphaFoldDB" id="A0A445HR58"/>
<evidence type="ECO:0000313" key="2">
    <source>
        <dbReference type="EMBL" id="RZB76152.1"/>
    </source>
</evidence>
<dbReference type="Proteomes" id="UP000289340">
    <property type="component" value="Chromosome 12"/>
</dbReference>
<sequence>MELHEPTHVVLLSSPGLGHLMPVIELGKRQVLHHSFKVTILAVTSQTSRTDMQILNSVLTPSLCRIINIPSPDLNGIVDEKDCMVTRLCIMMRKAVSKCHHALE</sequence>
<evidence type="ECO:0000313" key="3">
    <source>
        <dbReference type="Proteomes" id="UP000289340"/>
    </source>
</evidence>